<dbReference type="PROSITE" id="PS50837">
    <property type="entry name" value="NACHT"/>
    <property type="match status" value="1"/>
</dbReference>
<keyword evidence="5" id="KW-1185">Reference proteome</keyword>
<dbReference type="Pfam" id="PF24809">
    <property type="entry name" value="DUF7708"/>
    <property type="match status" value="1"/>
</dbReference>
<dbReference type="InterPro" id="IPR056884">
    <property type="entry name" value="NPHP3-like_N"/>
</dbReference>
<feature type="domain" description="NACHT" evidence="3">
    <location>
        <begin position="290"/>
        <end position="445"/>
    </location>
</feature>
<dbReference type="InterPro" id="IPR027417">
    <property type="entry name" value="P-loop_NTPase"/>
</dbReference>
<evidence type="ECO:0000256" key="2">
    <source>
        <dbReference type="SAM" id="MobiDB-lite"/>
    </source>
</evidence>
<dbReference type="AlphaFoldDB" id="A0AA40C2H3"/>
<feature type="region of interest" description="Disordered" evidence="2">
    <location>
        <begin position="773"/>
        <end position="792"/>
    </location>
</feature>
<dbReference type="InterPro" id="IPR007111">
    <property type="entry name" value="NACHT_NTPase"/>
</dbReference>
<dbReference type="SUPFAM" id="SSF52540">
    <property type="entry name" value="P-loop containing nucleoside triphosphate hydrolases"/>
    <property type="match status" value="1"/>
</dbReference>
<reference evidence="4" key="1">
    <citation type="submission" date="2023-06" db="EMBL/GenBank/DDBJ databases">
        <title>Genome-scale phylogeny and comparative genomics of the fungal order Sordariales.</title>
        <authorList>
            <consortium name="Lawrence Berkeley National Laboratory"/>
            <person name="Hensen N."/>
            <person name="Bonometti L."/>
            <person name="Westerberg I."/>
            <person name="Brannstrom I.O."/>
            <person name="Guillou S."/>
            <person name="Cros-Aarteil S."/>
            <person name="Calhoun S."/>
            <person name="Haridas S."/>
            <person name="Kuo A."/>
            <person name="Mondo S."/>
            <person name="Pangilinan J."/>
            <person name="Riley R."/>
            <person name="Labutti K."/>
            <person name="Andreopoulos B."/>
            <person name="Lipzen A."/>
            <person name="Chen C."/>
            <person name="Yanf M."/>
            <person name="Daum C."/>
            <person name="Ng V."/>
            <person name="Clum A."/>
            <person name="Steindorff A."/>
            <person name="Ohm R."/>
            <person name="Martin F."/>
            <person name="Silar P."/>
            <person name="Natvig D."/>
            <person name="Lalanne C."/>
            <person name="Gautier V."/>
            <person name="Ament-Velasquez S.L."/>
            <person name="Kruys A."/>
            <person name="Hutchinson M.I."/>
            <person name="Powell A.J."/>
            <person name="Barry K."/>
            <person name="Miller A.N."/>
            <person name="Grigoriev I.V."/>
            <person name="Debuchy R."/>
            <person name="Gladieux P."/>
            <person name="Thoren M.H."/>
            <person name="Johannesson H."/>
        </authorList>
    </citation>
    <scope>NUCLEOTIDE SEQUENCE</scope>
    <source>
        <strain evidence="4">CBS 606.72</strain>
    </source>
</reference>
<organism evidence="4 5">
    <name type="scientific">Immersiella caudata</name>
    <dbReference type="NCBI Taxonomy" id="314043"/>
    <lineage>
        <taxon>Eukaryota</taxon>
        <taxon>Fungi</taxon>
        <taxon>Dikarya</taxon>
        <taxon>Ascomycota</taxon>
        <taxon>Pezizomycotina</taxon>
        <taxon>Sordariomycetes</taxon>
        <taxon>Sordariomycetidae</taxon>
        <taxon>Sordariales</taxon>
        <taxon>Lasiosphaeriaceae</taxon>
        <taxon>Immersiella</taxon>
    </lineage>
</organism>
<dbReference type="EMBL" id="JAULSU010000003">
    <property type="protein sequence ID" value="KAK0622597.1"/>
    <property type="molecule type" value="Genomic_DNA"/>
</dbReference>
<dbReference type="InterPro" id="IPR056125">
    <property type="entry name" value="DUF7708"/>
</dbReference>
<accession>A0AA40C2H3</accession>
<gene>
    <name evidence="4" type="ORF">B0T14DRAFT_150507</name>
</gene>
<evidence type="ECO:0000256" key="1">
    <source>
        <dbReference type="ARBA" id="ARBA00022737"/>
    </source>
</evidence>
<sequence length="952" mass="107882">MPLRSAASPAALRTIREAFEDLERAVTPADAKEFGNTTLQNVQKAALEIENRMGARKSLRNMRRIMPFFTGLGHYAKTIEVLCNGTPYLPWIWAPIKLILTVASDFVDAFDTIIKHYSRISESLSRFEILKDAFRNNTEFQNVLAVYYCDILKFHKAAYRFIRQRSWALFFDTSFGRFKSRFDDIIANLKSHEHLLDLTANAINISEAREIRIRLEQHRKDQLDAIAKEEKRKTSQQYEEIVAWLKVDPSEQVLILDSVMEEAFKFSSGCDWVTKVDRIMAWMQRNDNEPFVWLQGKPGSGKSVLAGHIIGFLQGATRADHSVLVSHFCTYSYASSTKYDLILRSLLLQILQANADLVAYVFRLKETDFAMRAPTSKSLEQLLRTVASAVPQTPGEVKHIHLILDGLDECESEKQGQLINLLGQLVATRSAPPNSARYKVLVLSRNTSFLTKRLRKRATVVSLTDEAQQLEKAIRSYAYSKLGALRSRLTGMGIGDADIRDMATAIAQKADGMYIWARLVIEYISNNMFYNKDEILHAAQELPSELGAFYERILTQILGNFDTRSTERLKSIFGWIAYAKRPLRMFEFQSALAFGPGDPMVANVPPSYLFSMCAPLIEERRDSTFAFIHVSVKDYLKSRGERSMISEETAYYEHGTATITCLLSGLTVFDSAYSTHDRNRRVLRGLHAFHVYSNEFWLDHVLPVMASTQKDPASSLYALMSQLASKLLELDSRGTLRPQTRDTATLDSDLECLKTFEGLYTYAKIVKQARSAKSLEEKSRNQGAAEGSEAPPDTLSAALSLYQSTVQSLLALRTFPSTSMEDLERFKKSHRTSAFTCRLNGCARSTIGFENDQLRTEHEKTHVSRLYCQHPGCPYPPFSSDRTLRNHIAKCHDDAHQEKPRRSIRAHATQQPSRLRGQDLESDHPMIHAAPHPAPINRVDETPLKAEPPDPM</sequence>
<dbReference type="Gene3D" id="3.40.50.300">
    <property type="entry name" value="P-loop containing nucleotide triphosphate hydrolases"/>
    <property type="match status" value="1"/>
</dbReference>
<comment type="caution">
    <text evidence="4">The sequence shown here is derived from an EMBL/GenBank/DDBJ whole genome shotgun (WGS) entry which is preliminary data.</text>
</comment>
<protein>
    <submittedName>
        <fullName evidence="4">NACHT domain protein</fullName>
    </submittedName>
</protein>
<feature type="compositionally biased region" description="Basic and acidic residues" evidence="2">
    <location>
        <begin position="938"/>
        <end position="952"/>
    </location>
</feature>
<evidence type="ECO:0000313" key="4">
    <source>
        <dbReference type="EMBL" id="KAK0622597.1"/>
    </source>
</evidence>
<dbReference type="PANTHER" id="PTHR10039:SF14">
    <property type="entry name" value="NACHT DOMAIN-CONTAINING PROTEIN"/>
    <property type="match status" value="1"/>
</dbReference>
<dbReference type="PANTHER" id="PTHR10039">
    <property type="entry name" value="AMELOGENIN"/>
    <property type="match status" value="1"/>
</dbReference>
<dbReference type="Proteomes" id="UP001175000">
    <property type="component" value="Unassembled WGS sequence"/>
</dbReference>
<proteinExistence type="predicted"/>
<evidence type="ECO:0000259" key="3">
    <source>
        <dbReference type="PROSITE" id="PS50837"/>
    </source>
</evidence>
<name>A0AA40C2H3_9PEZI</name>
<dbReference type="Pfam" id="PF24883">
    <property type="entry name" value="NPHP3_N"/>
    <property type="match status" value="1"/>
</dbReference>
<feature type="compositionally biased region" description="Basic and acidic residues" evidence="2">
    <location>
        <begin position="916"/>
        <end position="926"/>
    </location>
</feature>
<keyword evidence="1" id="KW-0677">Repeat</keyword>
<evidence type="ECO:0000313" key="5">
    <source>
        <dbReference type="Proteomes" id="UP001175000"/>
    </source>
</evidence>
<feature type="region of interest" description="Disordered" evidence="2">
    <location>
        <begin position="894"/>
        <end position="952"/>
    </location>
</feature>